<dbReference type="OrthoDB" id="446368at2759"/>
<evidence type="ECO:0000256" key="2">
    <source>
        <dbReference type="ARBA" id="ARBA00022448"/>
    </source>
</evidence>
<evidence type="ECO:0000256" key="6">
    <source>
        <dbReference type="ARBA" id="ARBA00023136"/>
    </source>
</evidence>
<dbReference type="Proteomes" id="UP000325780">
    <property type="component" value="Unassembled WGS sequence"/>
</dbReference>
<sequence>MSATVSSHNALTFWDLVFRDGALTAEIIDHPYPGSGTEHDPFIVSWIPNDPRNPLLFREPTKWAITMLVSINTMAAALVSSAFSGGLKEIIGYFDVSEEVALLGISLYVLGFSLGPLLCSPLSELYGRRIVYVVGGIALTIFVASAPGSRNIQALIVFRFIAGCFGSVPMTLPAGVIADMFPALTRGRAMGIFVAAPFLGPTLGPIMGGFIAESAGWKWVQGFLALLVAAIWLATVFLQPETYGPVLLRKRASALQRHTGQVHRSKLEDPNKTAKNAFRTAIVRPWVLLSREPIVLLLSLYTAIVYGVLYMFFAAFPIVYQQVRGWPEGRGALPFLGIVIGILLAVLYHDIIYSKYVKRALSVAPNRLPPEERLPESFFSSIALPIGLFWFAWTNSASVHWMAPTAAGIPFGFGMVICFISVFNYLADSYTIFAASVFAANSLLRCAFGAAFPLFTTYMYVNLGIHWASSIPAFLALACTPMPFLFYKYGAWVRKRCHYAAEADAFLERMLANAAETEPQETEKEDIETGPSK</sequence>
<keyword evidence="5 8" id="KW-1133">Transmembrane helix</keyword>
<keyword evidence="6 8" id="KW-0472">Membrane</keyword>
<feature type="transmembrane region" description="Helical" evidence="8">
    <location>
        <begin position="130"/>
        <end position="148"/>
    </location>
</feature>
<dbReference type="PANTHER" id="PTHR23502:SF186">
    <property type="entry name" value="MAJOR FACILITATOR SUPERFAMILY (MFS) PROFILE DOMAIN-CONTAINING PROTEIN"/>
    <property type="match status" value="1"/>
</dbReference>
<dbReference type="InterPro" id="IPR036259">
    <property type="entry name" value="MFS_trans_sf"/>
</dbReference>
<feature type="domain" description="Major facilitator superfamily (MFS) profile" evidence="9">
    <location>
        <begin position="65"/>
        <end position="496"/>
    </location>
</feature>
<evidence type="ECO:0000256" key="5">
    <source>
        <dbReference type="ARBA" id="ARBA00022989"/>
    </source>
</evidence>
<feature type="transmembrane region" description="Helical" evidence="8">
    <location>
        <begin position="294"/>
        <end position="320"/>
    </location>
</feature>
<feature type="transmembrane region" description="Helical" evidence="8">
    <location>
        <begin position="405"/>
        <end position="426"/>
    </location>
</feature>
<dbReference type="AlphaFoldDB" id="A0A5N6U0K9"/>
<feature type="transmembrane region" description="Helical" evidence="8">
    <location>
        <begin position="63"/>
        <end position="80"/>
    </location>
</feature>
<keyword evidence="2" id="KW-0813">Transport</keyword>
<dbReference type="PROSITE" id="PS50850">
    <property type="entry name" value="MFS"/>
    <property type="match status" value="1"/>
</dbReference>
<evidence type="ECO:0000256" key="3">
    <source>
        <dbReference type="ARBA" id="ARBA00022475"/>
    </source>
</evidence>
<dbReference type="InterPro" id="IPR011701">
    <property type="entry name" value="MFS"/>
</dbReference>
<evidence type="ECO:0000256" key="7">
    <source>
        <dbReference type="ARBA" id="ARBA00038459"/>
    </source>
</evidence>
<name>A0A5N6U0K9_ASPAV</name>
<dbReference type="GO" id="GO:0022857">
    <property type="term" value="F:transmembrane transporter activity"/>
    <property type="evidence" value="ECO:0007669"/>
    <property type="project" value="InterPro"/>
</dbReference>
<dbReference type="SUPFAM" id="SSF103473">
    <property type="entry name" value="MFS general substrate transporter"/>
    <property type="match status" value="1"/>
</dbReference>
<dbReference type="CDD" id="cd17323">
    <property type="entry name" value="MFS_Tpo1_MDR_like"/>
    <property type="match status" value="1"/>
</dbReference>
<organism evidence="10 11">
    <name type="scientific">Aspergillus avenaceus</name>
    <dbReference type="NCBI Taxonomy" id="36643"/>
    <lineage>
        <taxon>Eukaryota</taxon>
        <taxon>Fungi</taxon>
        <taxon>Dikarya</taxon>
        <taxon>Ascomycota</taxon>
        <taxon>Pezizomycotina</taxon>
        <taxon>Eurotiomycetes</taxon>
        <taxon>Eurotiomycetidae</taxon>
        <taxon>Eurotiales</taxon>
        <taxon>Aspergillaceae</taxon>
        <taxon>Aspergillus</taxon>
        <taxon>Aspergillus subgen. Circumdati</taxon>
    </lineage>
</organism>
<evidence type="ECO:0000256" key="1">
    <source>
        <dbReference type="ARBA" id="ARBA00004651"/>
    </source>
</evidence>
<dbReference type="Gene3D" id="1.20.1250.20">
    <property type="entry name" value="MFS general substrate transporter like domains"/>
    <property type="match status" value="1"/>
</dbReference>
<comment type="subcellular location">
    <subcellularLocation>
        <location evidence="1">Cell membrane</location>
        <topology evidence="1">Multi-pass membrane protein</topology>
    </subcellularLocation>
</comment>
<feature type="transmembrane region" description="Helical" evidence="8">
    <location>
        <begin position="467"/>
        <end position="487"/>
    </location>
</feature>
<gene>
    <name evidence="10" type="ORF">BDV25DRAFT_170861</name>
</gene>
<reference evidence="10 11" key="1">
    <citation type="submission" date="2019-04" db="EMBL/GenBank/DDBJ databases">
        <title>Friends and foes A comparative genomics study of 23 Aspergillus species from section Flavi.</title>
        <authorList>
            <consortium name="DOE Joint Genome Institute"/>
            <person name="Kjaerbolling I."/>
            <person name="Vesth T."/>
            <person name="Frisvad J.C."/>
            <person name="Nybo J.L."/>
            <person name="Theobald S."/>
            <person name="Kildgaard S."/>
            <person name="Isbrandt T."/>
            <person name="Kuo A."/>
            <person name="Sato A."/>
            <person name="Lyhne E.K."/>
            <person name="Kogle M.E."/>
            <person name="Wiebenga A."/>
            <person name="Kun R.S."/>
            <person name="Lubbers R.J."/>
            <person name="Makela M.R."/>
            <person name="Barry K."/>
            <person name="Chovatia M."/>
            <person name="Clum A."/>
            <person name="Daum C."/>
            <person name="Haridas S."/>
            <person name="He G."/>
            <person name="LaButti K."/>
            <person name="Lipzen A."/>
            <person name="Mondo S."/>
            <person name="Riley R."/>
            <person name="Salamov A."/>
            <person name="Simmons B.A."/>
            <person name="Magnuson J.K."/>
            <person name="Henrissat B."/>
            <person name="Mortensen U.H."/>
            <person name="Larsen T.O."/>
            <person name="Devries R.P."/>
            <person name="Grigoriev I.V."/>
            <person name="Machida M."/>
            <person name="Baker S.E."/>
            <person name="Andersen M.R."/>
        </authorList>
    </citation>
    <scope>NUCLEOTIDE SEQUENCE [LARGE SCALE GENOMIC DNA]</scope>
    <source>
        <strain evidence="10 11">IBT 18842</strain>
    </source>
</reference>
<evidence type="ECO:0000313" key="10">
    <source>
        <dbReference type="EMBL" id="KAE8152094.1"/>
    </source>
</evidence>
<evidence type="ECO:0000259" key="9">
    <source>
        <dbReference type="PROSITE" id="PS50850"/>
    </source>
</evidence>
<protein>
    <submittedName>
        <fullName evidence="10">Major facilitator superfamily domain-containing protein</fullName>
    </submittedName>
</protein>
<feature type="transmembrane region" description="Helical" evidence="8">
    <location>
        <begin position="438"/>
        <end position="461"/>
    </location>
</feature>
<dbReference type="EMBL" id="ML742059">
    <property type="protein sequence ID" value="KAE8152094.1"/>
    <property type="molecule type" value="Genomic_DNA"/>
</dbReference>
<comment type="similarity">
    <text evidence="7">Belongs to the major facilitator superfamily. DHA1 family. Polyamines/proton antiporter (TC 2.A.1.2.16) subfamily.</text>
</comment>
<feature type="transmembrane region" description="Helical" evidence="8">
    <location>
        <begin position="154"/>
        <end position="178"/>
    </location>
</feature>
<proteinExistence type="inferred from homology"/>
<keyword evidence="11" id="KW-1185">Reference proteome</keyword>
<dbReference type="Pfam" id="PF07690">
    <property type="entry name" value="MFS_1"/>
    <property type="match status" value="1"/>
</dbReference>
<evidence type="ECO:0000256" key="8">
    <source>
        <dbReference type="SAM" id="Phobius"/>
    </source>
</evidence>
<keyword evidence="4 8" id="KW-0812">Transmembrane</keyword>
<keyword evidence="3" id="KW-1003">Cell membrane</keyword>
<feature type="transmembrane region" description="Helical" evidence="8">
    <location>
        <begin position="190"/>
        <end position="212"/>
    </location>
</feature>
<dbReference type="FunFam" id="1.20.1250.20:FF:000011">
    <property type="entry name" value="MFS multidrug transporter, putative"/>
    <property type="match status" value="1"/>
</dbReference>
<feature type="transmembrane region" description="Helical" evidence="8">
    <location>
        <begin position="100"/>
        <end position="118"/>
    </location>
</feature>
<dbReference type="GO" id="GO:0005886">
    <property type="term" value="C:plasma membrane"/>
    <property type="evidence" value="ECO:0007669"/>
    <property type="project" value="UniProtKB-SubCell"/>
</dbReference>
<dbReference type="PANTHER" id="PTHR23502">
    <property type="entry name" value="MAJOR FACILITATOR SUPERFAMILY"/>
    <property type="match status" value="1"/>
</dbReference>
<evidence type="ECO:0000256" key="4">
    <source>
        <dbReference type="ARBA" id="ARBA00022692"/>
    </source>
</evidence>
<feature type="transmembrane region" description="Helical" evidence="8">
    <location>
        <begin position="374"/>
        <end position="393"/>
    </location>
</feature>
<dbReference type="InterPro" id="IPR020846">
    <property type="entry name" value="MFS_dom"/>
</dbReference>
<feature type="transmembrane region" description="Helical" evidence="8">
    <location>
        <begin position="332"/>
        <end position="353"/>
    </location>
</feature>
<accession>A0A5N6U0K9</accession>
<evidence type="ECO:0000313" key="11">
    <source>
        <dbReference type="Proteomes" id="UP000325780"/>
    </source>
</evidence>
<feature type="transmembrane region" description="Helical" evidence="8">
    <location>
        <begin position="218"/>
        <end position="238"/>
    </location>
</feature>